<organism evidence="1">
    <name type="scientific">mine drainage metagenome</name>
    <dbReference type="NCBI Taxonomy" id="410659"/>
    <lineage>
        <taxon>unclassified sequences</taxon>
        <taxon>metagenomes</taxon>
        <taxon>ecological metagenomes</taxon>
    </lineage>
</organism>
<protein>
    <recommendedName>
        <fullName evidence="2">Lipoprotein</fullName>
    </recommendedName>
</protein>
<proteinExistence type="predicted"/>
<dbReference type="EMBL" id="MLJW01001626">
    <property type="protein sequence ID" value="OIQ77395.1"/>
    <property type="molecule type" value="Genomic_DNA"/>
</dbReference>
<reference evidence="1" key="1">
    <citation type="submission" date="2016-10" db="EMBL/GenBank/DDBJ databases">
        <title>Sequence of Gallionella enrichment culture.</title>
        <authorList>
            <person name="Poehlein A."/>
            <person name="Muehling M."/>
            <person name="Daniel R."/>
        </authorList>
    </citation>
    <scope>NUCLEOTIDE SEQUENCE</scope>
</reference>
<evidence type="ECO:0000313" key="1">
    <source>
        <dbReference type="EMBL" id="OIQ77395.1"/>
    </source>
</evidence>
<sequence length="204" mass="21848">MKIVRQVGGAIAIFVMLTGCAVATQAPEAIPSLPSCENTLLELNHLSTSLATKSHIPLALPGPMHFCRYRWNNNENKLTLMADDTELLAPVGILQALSKLKTVNEVYGPNVVFFCPMMQGNADVIILQGATSSELTVIQVQRDGCGRVILTHPGSVSYTAYLSSAQLLTQLDAITATGGGPTKNLPHIRVTPSTNLRDGERVLV</sequence>
<evidence type="ECO:0008006" key="2">
    <source>
        <dbReference type="Google" id="ProtNLM"/>
    </source>
</evidence>
<accession>A0A1J5QIR8</accession>
<name>A0A1J5QIR8_9ZZZZ</name>
<dbReference type="PROSITE" id="PS51257">
    <property type="entry name" value="PROKAR_LIPOPROTEIN"/>
    <property type="match status" value="1"/>
</dbReference>
<gene>
    <name evidence="1" type="ORF">GALL_409150</name>
</gene>
<dbReference type="AlphaFoldDB" id="A0A1J5QIR8"/>
<comment type="caution">
    <text evidence="1">The sequence shown here is derived from an EMBL/GenBank/DDBJ whole genome shotgun (WGS) entry which is preliminary data.</text>
</comment>